<dbReference type="AlphaFoldDB" id="A0A232LNJ8"/>
<dbReference type="OrthoDB" id="2160351at2759"/>
<dbReference type="GO" id="GO:0003910">
    <property type="term" value="F:DNA ligase (ATP) activity"/>
    <property type="evidence" value="ECO:0007669"/>
    <property type="project" value="InterPro"/>
</dbReference>
<comment type="caution">
    <text evidence="8">The sequence shown here is derived from an EMBL/GenBank/DDBJ whole genome shotgun (WGS) entry which is preliminary data.</text>
</comment>
<reference evidence="8 9" key="1">
    <citation type="journal article" date="2015" name="Environ. Microbiol.">
        <title>Metagenome sequence of Elaphomyces granulatus from sporocarp tissue reveals Ascomycota ectomycorrhizal fingerprints of genome expansion and a Proteobacteria-rich microbiome.</title>
        <authorList>
            <person name="Quandt C.A."/>
            <person name="Kohler A."/>
            <person name="Hesse C.N."/>
            <person name="Sharpton T.J."/>
            <person name="Martin F."/>
            <person name="Spatafora J.W."/>
        </authorList>
    </citation>
    <scope>NUCLEOTIDE SEQUENCE [LARGE SCALE GENOMIC DNA]</scope>
    <source>
        <strain evidence="8 9">OSC145934</strain>
    </source>
</reference>
<dbReference type="SUPFAM" id="SSF56091">
    <property type="entry name" value="DNA ligase/mRNA capping enzyme, catalytic domain"/>
    <property type="match status" value="1"/>
</dbReference>
<evidence type="ECO:0000259" key="7">
    <source>
        <dbReference type="PROSITE" id="PS50160"/>
    </source>
</evidence>
<dbReference type="InterPro" id="IPR012310">
    <property type="entry name" value="DNA_ligase_ATP-dep_cent"/>
</dbReference>
<feature type="domain" description="ATP-dependent DNA ligase family profile" evidence="7">
    <location>
        <begin position="393"/>
        <end position="536"/>
    </location>
</feature>
<keyword evidence="2" id="KW-0436">Ligase</keyword>
<dbReference type="Gene3D" id="1.10.3260.10">
    <property type="entry name" value="DNA ligase, ATP-dependent, N-terminal domain"/>
    <property type="match status" value="1"/>
</dbReference>
<dbReference type="GO" id="GO:0003677">
    <property type="term" value="F:DNA binding"/>
    <property type="evidence" value="ECO:0007669"/>
    <property type="project" value="InterPro"/>
</dbReference>
<dbReference type="GO" id="GO:0005524">
    <property type="term" value="F:ATP binding"/>
    <property type="evidence" value="ECO:0007669"/>
    <property type="project" value="UniProtKB-KW"/>
</dbReference>
<dbReference type="Pfam" id="PF01068">
    <property type="entry name" value="DNA_ligase_A_M"/>
    <property type="match status" value="1"/>
</dbReference>
<sequence length="1107" mass="125302">MGFKFSHLCDLLSSLEGNRILKASTAAKNDDLDKRTINNWFNHHEKRIHDTNTDPLAFLSSLLPERRTDRVYWLQDASLSRVIGRCLLLGISRKAELDNWRAIGGHDLGQCVENVMRQAENPIVPGQEVTTEEIDVALNKIASRCRFSGPQVRRQHAAVDVDNALRPLYLRLGSRDAKWLTRMILKSYSPVVLPLNHVLRNFHFLLPDLLLFQDSFDAAINLLASTPLGQFPPRPETRAAKGFASKAIEYLTPRIGIKVGRREFYKARSIKHCCKMAGQRRMSLERKYDGEYCQIHIDLSKSRDCIQIFSKSGKDSTADKMGVHDALRQSLRIGLPDCKFSRHCILEGELLVWSDKKENILEFHNLRKFITRSGTFIGTDNDSQPKPYEHLMMMFFDILLLDDIVCLTKAHRERRLMLQDTITLIPGRAGISEQQILDFSSPGSQRKLEVAFSRGIAERWEGYVLKGCDEPYFSMLSPSMNNYSGAWIKLKKDYIPGLGDTADFALIGGTFDSRDAMSLKQVKKLLWTHFHVGCLENKDAVIEHSARPKFQVVDVINRQNMSLRHIQLLNEIGQFSACDNDRQSPFDIWTDQSVLPKINALFKTPFVVEMLGSGFDRPSNSQYFTLRFPRILKIHWDRTFEETTSFLELQNMAEAARSVPIEELSRERKLWTERIKAANGKPEYIVDESQSNSAPSTPPSSPAVQRMVGTVNVERQRRRSHSLTDACLLSSPSQQHSQSPSHLSGKHPLSSPEGKFFNLPSHKRPRSSGLCMRGVPIFEDKMPTSVSPLPDLHGSDRLLKDISNMSQKNSNTEDNGNPVIHTFIQEENILPSQSVERPQEGKSSDPEGGRLSPPNSPVDMPDTFEIPATGGIELNNASCTLAESSKPHRINLQSPFVTMPVFLGRFFFESCDHRLEIERLFRAQAREFTFANRHFVENLFSAPMYRNPLFNSNPSATLQDIRLGFALVDGRSAAESSVARDILEVGNEVAKFLNSNAPQLPSNGKIFFLDWRVLQLGTGVEDRMFCLKETWTSVAKSYFRCCIAWDYKGKTSKRSDSGGQAKRRSDVITIWESSTLEVLGEFSSLDPPVHVSGESFEQHNEISLFSS</sequence>
<dbReference type="PROSITE" id="PS50160">
    <property type="entry name" value="DNA_LIGASE_A3"/>
    <property type="match status" value="1"/>
</dbReference>
<dbReference type="InterPro" id="IPR029710">
    <property type="entry name" value="LIG4"/>
</dbReference>
<evidence type="ECO:0000256" key="4">
    <source>
        <dbReference type="ARBA" id="ARBA00022840"/>
    </source>
</evidence>
<dbReference type="InterPro" id="IPR012308">
    <property type="entry name" value="DNA_ligase_ATP-dep_N"/>
</dbReference>
<keyword evidence="3" id="KW-0547">Nucleotide-binding</keyword>
<dbReference type="GO" id="GO:0006310">
    <property type="term" value="P:DNA recombination"/>
    <property type="evidence" value="ECO:0007669"/>
    <property type="project" value="InterPro"/>
</dbReference>
<dbReference type="GO" id="GO:0032807">
    <property type="term" value="C:DNA ligase IV complex"/>
    <property type="evidence" value="ECO:0007669"/>
    <property type="project" value="TreeGrafter"/>
</dbReference>
<dbReference type="GO" id="GO:0006303">
    <property type="term" value="P:double-strand break repair via nonhomologous end joining"/>
    <property type="evidence" value="ECO:0007669"/>
    <property type="project" value="TreeGrafter"/>
</dbReference>
<protein>
    <recommendedName>
        <fullName evidence="7">ATP-dependent DNA ligase family profile domain-containing protein</fullName>
    </recommendedName>
</protein>
<dbReference type="InterPro" id="IPR012340">
    <property type="entry name" value="NA-bd_OB-fold"/>
</dbReference>
<dbReference type="Proteomes" id="UP000243515">
    <property type="component" value="Unassembled WGS sequence"/>
</dbReference>
<dbReference type="Gene3D" id="2.40.50.140">
    <property type="entry name" value="Nucleic acid-binding proteins"/>
    <property type="match status" value="1"/>
</dbReference>
<dbReference type="CDD" id="cd08039">
    <property type="entry name" value="Adenylation_DNA_ligase_Fungal"/>
    <property type="match status" value="1"/>
</dbReference>
<dbReference type="EMBL" id="NPHW01006510">
    <property type="protein sequence ID" value="OXV05740.1"/>
    <property type="molecule type" value="Genomic_DNA"/>
</dbReference>
<dbReference type="PANTHER" id="PTHR45997">
    <property type="entry name" value="DNA LIGASE 4"/>
    <property type="match status" value="1"/>
</dbReference>
<dbReference type="Pfam" id="PF04675">
    <property type="entry name" value="DNA_ligase_A_N"/>
    <property type="match status" value="1"/>
</dbReference>
<proteinExistence type="inferred from homology"/>
<accession>A0A232LNJ8</accession>
<feature type="region of interest" description="Disordered" evidence="6">
    <location>
        <begin position="682"/>
        <end position="706"/>
    </location>
</feature>
<keyword evidence="5" id="KW-0539">Nucleus</keyword>
<evidence type="ECO:0000313" key="8">
    <source>
        <dbReference type="EMBL" id="OXV05740.1"/>
    </source>
</evidence>
<dbReference type="InterPro" id="IPR036599">
    <property type="entry name" value="DNA_ligase_N_sf"/>
</dbReference>
<dbReference type="Gene3D" id="3.30.470.30">
    <property type="entry name" value="DNA ligase/mRNA capping enzyme"/>
    <property type="match status" value="1"/>
</dbReference>
<comment type="similarity">
    <text evidence="1">Belongs to the ATP-dependent DNA ligase family.</text>
</comment>
<feature type="compositionally biased region" description="Basic and acidic residues" evidence="6">
    <location>
        <begin position="837"/>
        <end position="848"/>
    </location>
</feature>
<evidence type="ECO:0000256" key="1">
    <source>
        <dbReference type="ARBA" id="ARBA00007572"/>
    </source>
</evidence>
<organism evidence="8 9">
    <name type="scientific">Elaphomyces granulatus</name>
    <dbReference type="NCBI Taxonomy" id="519963"/>
    <lineage>
        <taxon>Eukaryota</taxon>
        <taxon>Fungi</taxon>
        <taxon>Dikarya</taxon>
        <taxon>Ascomycota</taxon>
        <taxon>Pezizomycotina</taxon>
        <taxon>Eurotiomycetes</taxon>
        <taxon>Eurotiomycetidae</taxon>
        <taxon>Eurotiales</taxon>
        <taxon>Elaphomycetaceae</taxon>
        <taxon>Elaphomyces</taxon>
    </lineage>
</organism>
<feature type="compositionally biased region" description="Low complexity" evidence="6">
    <location>
        <begin position="728"/>
        <end position="743"/>
    </location>
</feature>
<evidence type="ECO:0000256" key="6">
    <source>
        <dbReference type="SAM" id="MobiDB-lite"/>
    </source>
</evidence>
<dbReference type="GO" id="GO:0006297">
    <property type="term" value="P:nucleotide-excision repair, DNA gap filling"/>
    <property type="evidence" value="ECO:0007669"/>
    <property type="project" value="TreeGrafter"/>
</dbReference>
<evidence type="ECO:0000256" key="5">
    <source>
        <dbReference type="ARBA" id="ARBA00023242"/>
    </source>
</evidence>
<evidence type="ECO:0000256" key="3">
    <source>
        <dbReference type="ARBA" id="ARBA00022741"/>
    </source>
</evidence>
<feature type="region of interest" description="Disordered" evidence="6">
    <location>
        <begin position="827"/>
        <end position="863"/>
    </location>
</feature>
<evidence type="ECO:0000313" key="9">
    <source>
        <dbReference type="Proteomes" id="UP000243515"/>
    </source>
</evidence>
<gene>
    <name evidence="8" type="ORF">Egran_06489</name>
</gene>
<dbReference type="PANTHER" id="PTHR45997:SF2">
    <property type="entry name" value="ATP DEPENDENT DNA LIGASE DOMAIN PROTEIN (AFU_ORTHOLOGUE AFUA_5G02430)"/>
    <property type="match status" value="1"/>
</dbReference>
<keyword evidence="9" id="KW-1185">Reference proteome</keyword>
<evidence type="ECO:0000256" key="2">
    <source>
        <dbReference type="ARBA" id="ARBA00022598"/>
    </source>
</evidence>
<keyword evidence="4" id="KW-0067">ATP-binding</keyword>
<name>A0A232LNJ8_9EURO</name>
<feature type="region of interest" description="Disordered" evidence="6">
    <location>
        <begin position="728"/>
        <end position="768"/>
    </location>
</feature>